<dbReference type="Gene3D" id="3.40.50.720">
    <property type="entry name" value="NAD(P)-binding Rossmann-like Domain"/>
    <property type="match status" value="1"/>
</dbReference>
<dbReference type="Proteomes" id="UP000289340">
    <property type="component" value="Chromosome 13"/>
</dbReference>
<comment type="similarity">
    <text evidence="3">Belongs to the short-chain dehydrogenases/reductases (SDR) family. SDR65C subfamily.</text>
</comment>
<evidence type="ECO:0008006" key="6">
    <source>
        <dbReference type="Google" id="ProtNLM"/>
    </source>
</evidence>
<evidence type="ECO:0000313" key="5">
    <source>
        <dbReference type="Proteomes" id="UP000289340"/>
    </source>
</evidence>
<organism evidence="4 5">
    <name type="scientific">Glycine soja</name>
    <name type="common">Wild soybean</name>
    <dbReference type="NCBI Taxonomy" id="3848"/>
    <lineage>
        <taxon>Eukaryota</taxon>
        <taxon>Viridiplantae</taxon>
        <taxon>Streptophyta</taxon>
        <taxon>Embryophyta</taxon>
        <taxon>Tracheophyta</taxon>
        <taxon>Spermatophyta</taxon>
        <taxon>Magnoliopsida</taxon>
        <taxon>eudicotyledons</taxon>
        <taxon>Gunneridae</taxon>
        <taxon>Pentapetalae</taxon>
        <taxon>rosids</taxon>
        <taxon>fabids</taxon>
        <taxon>Fabales</taxon>
        <taxon>Fabaceae</taxon>
        <taxon>Papilionoideae</taxon>
        <taxon>50 kb inversion clade</taxon>
        <taxon>NPAAA clade</taxon>
        <taxon>indigoferoid/millettioid clade</taxon>
        <taxon>Phaseoleae</taxon>
        <taxon>Glycine</taxon>
        <taxon>Glycine subgen. Soja</taxon>
    </lineage>
</organism>
<dbReference type="GO" id="GO:0016491">
    <property type="term" value="F:oxidoreductase activity"/>
    <property type="evidence" value="ECO:0007669"/>
    <property type="project" value="UniProtKB-KW"/>
</dbReference>
<dbReference type="SUPFAM" id="SSF51735">
    <property type="entry name" value="NAD(P)-binding Rossmann-fold domains"/>
    <property type="match status" value="1"/>
</dbReference>
<evidence type="ECO:0000256" key="2">
    <source>
        <dbReference type="ARBA" id="ARBA00023002"/>
    </source>
</evidence>
<dbReference type="InterPro" id="IPR036291">
    <property type="entry name" value="NAD(P)-bd_dom_sf"/>
</dbReference>
<dbReference type="AlphaFoldDB" id="A0A445HGS1"/>
<sequence length="155" mass="17307">MVAESQQSSSSSINRGARWSLNGMTALVTGGTRGIGHAIVNDLAAFGAAVHTCSRNQTELNKCLQEWQSQGFEVTGSVCDVSSPPQREKLIQEAASTFNGKLNIYVNHCPIVVKNKVYGWGSKPFRILNGWFQDRRFFEVVKEAWKKQDVVRWET</sequence>
<keyword evidence="2" id="KW-0560">Oxidoreductase</keyword>
<dbReference type="PANTHER" id="PTHR42898">
    <property type="entry name" value="TROPINONE REDUCTASE"/>
    <property type="match status" value="1"/>
</dbReference>
<gene>
    <name evidence="4" type="ORF">D0Y65_036899</name>
</gene>
<name>A0A445HGS1_GLYSO</name>
<dbReference type="PRINTS" id="PR00081">
    <property type="entry name" value="GDHRDH"/>
</dbReference>
<dbReference type="EMBL" id="QZWG01000013">
    <property type="protein sequence ID" value="RZB72884.1"/>
    <property type="molecule type" value="Genomic_DNA"/>
</dbReference>
<keyword evidence="5" id="KW-1185">Reference proteome</keyword>
<comment type="caution">
    <text evidence="4">The sequence shown here is derived from an EMBL/GenBank/DDBJ whole genome shotgun (WGS) entry which is preliminary data.</text>
</comment>
<evidence type="ECO:0000313" key="4">
    <source>
        <dbReference type="EMBL" id="RZB72884.1"/>
    </source>
</evidence>
<dbReference type="PANTHER" id="PTHR42898:SF38">
    <property type="entry name" value="NAD(P)-BINDING ROSSMANN-FOLD PROTEIN"/>
    <property type="match status" value="1"/>
</dbReference>
<accession>A0A445HGS1</accession>
<evidence type="ECO:0000256" key="3">
    <source>
        <dbReference type="ARBA" id="ARBA00025714"/>
    </source>
</evidence>
<dbReference type="InterPro" id="IPR045000">
    <property type="entry name" value="TR"/>
</dbReference>
<dbReference type="Pfam" id="PF00106">
    <property type="entry name" value="adh_short"/>
    <property type="match status" value="1"/>
</dbReference>
<evidence type="ECO:0000256" key="1">
    <source>
        <dbReference type="ARBA" id="ARBA00022857"/>
    </source>
</evidence>
<proteinExistence type="inferred from homology"/>
<dbReference type="InterPro" id="IPR002347">
    <property type="entry name" value="SDR_fam"/>
</dbReference>
<reference evidence="4 5" key="1">
    <citation type="submission" date="2018-09" db="EMBL/GenBank/DDBJ databases">
        <title>A high-quality reference genome of wild soybean provides a powerful tool to mine soybean genomes.</title>
        <authorList>
            <person name="Xie M."/>
            <person name="Chung C.Y.L."/>
            <person name="Li M.-W."/>
            <person name="Wong F.-L."/>
            <person name="Chan T.-F."/>
            <person name="Lam H.-M."/>
        </authorList>
    </citation>
    <scope>NUCLEOTIDE SEQUENCE [LARGE SCALE GENOMIC DNA]</scope>
    <source>
        <strain evidence="5">cv. W05</strain>
        <tissue evidence="4">Hypocotyl of etiolated seedlings</tissue>
    </source>
</reference>
<keyword evidence="1" id="KW-0521">NADP</keyword>
<protein>
    <recommendedName>
        <fullName evidence="6">Tropinone reductase-like</fullName>
    </recommendedName>
</protein>